<keyword evidence="6" id="KW-0378">Hydrolase</keyword>
<evidence type="ECO:0000256" key="7">
    <source>
        <dbReference type="ARBA" id="ARBA00022918"/>
    </source>
</evidence>
<evidence type="ECO:0000313" key="11">
    <source>
        <dbReference type="Proteomes" id="UP000265515"/>
    </source>
</evidence>
<name>A0A388KMA4_CHABU</name>
<dbReference type="InterPro" id="IPR053134">
    <property type="entry name" value="RNA-dir_DNA_polymerase"/>
</dbReference>
<dbReference type="InterPro" id="IPR036397">
    <property type="entry name" value="RNaseH_sf"/>
</dbReference>
<keyword evidence="5" id="KW-0255">Endonuclease</keyword>
<evidence type="ECO:0000259" key="9">
    <source>
        <dbReference type="PROSITE" id="PS50878"/>
    </source>
</evidence>
<evidence type="ECO:0000256" key="5">
    <source>
        <dbReference type="ARBA" id="ARBA00022759"/>
    </source>
</evidence>
<keyword evidence="4" id="KW-0540">Nuclease</keyword>
<evidence type="ECO:0000256" key="3">
    <source>
        <dbReference type="ARBA" id="ARBA00022695"/>
    </source>
</evidence>
<dbReference type="GO" id="GO:0003964">
    <property type="term" value="F:RNA-directed DNA polymerase activity"/>
    <property type="evidence" value="ECO:0007669"/>
    <property type="project" value="UniProtKB-KW"/>
</dbReference>
<comment type="caution">
    <text evidence="10">The sequence shown here is derived from an EMBL/GenBank/DDBJ whole genome shotgun (WGS) entry which is preliminary data.</text>
</comment>
<dbReference type="InterPro" id="IPR000477">
    <property type="entry name" value="RT_dom"/>
</dbReference>
<dbReference type="AlphaFoldDB" id="A0A388KMA4"/>
<dbReference type="PANTHER" id="PTHR24559:SF444">
    <property type="entry name" value="REVERSE TRANSCRIPTASE DOMAIN-CONTAINING PROTEIN"/>
    <property type="match status" value="1"/>
</dbReference>
<feature type="region of interest" description="Disordered" evidence="8">
    <location>
        <begin position="18"/>
        <end position="37"/>
    </location>
</feature>
<evidence type="ECO:0000256" key="2">
    <source>
        <dbReference type="ARBA" id="ARBA00022679"/>
    </source>
</evidence>
<keyword evidence="11" id="KW-1185">Reference proteome</keyword>
<dbReference type="Gene3D" id="3.30.420.10">
    <property type="entry name" value="Ribonuclease H-like superfamily/Ribonuclease H"/>
    <property type="match status" value="1"/>
</dbReference>
<keyword evidence="1" id="KW-0645">Protease</keyword>
<feature type="region of interest" description="Disordered" evidence="8">
    <location>
        <begin position="346"/>
        <end position="372"/>
    </location>
</feature>
<dbReference type="CDD" id="cd01647">
    <property type="entry name" value="RT_LTR"/>
    <property type="match status" value="1"/>
</dbReference>
<organism evidence="10 11">
    <name type="scientific">Chara braunii</name>
    <name type="common">Braun's stonewort</name>
    <dbReference type="NCBI Taxonomy" id="69332"/>
    <lineage>
        <taxon>Eukaryota</taxon>
        <taxon>Viridiplantae</taxon>
        <taxon>Streptophyta</taxon>
        <taxon>Charophyceae</taxon>
        <taxon>Charales</taxon>
        <taxon>Characeae</taxon>
        <taxon>Chara</taxon>
    </lineage>
</organism>
<evidence type="ECO:0000313" key="10">
    <source>
        <dbReference type="EMBL" id="GBG71167.1"/>
    </source>
</evidence>
<keyword evidence="7" id="KW-0695">RNA-directed DNA polymerase</keyword>
<protein>
    <recommendedName>
        <fullName evidence="9">Reverse transcriptase domain-containing protein</fullName>
    </recommendedName>
</protein>
<evidence type="ECO:0000256" key="1">
    <source>
        <dbReference type="ARBA" id="ARBA00022670"/>
    </source>
</evidence>
<dbReference type="GO" id="GO:0003676">
    <property type="term" value="F:nucleic acid binding"/>
    <property type="evidence" value="ECO:0007669"/>
    <property type="project" value="InterPro"/>
</dbReference>
<dbReference type="Gramene" id="GBG71167">
    <property type="protein sequence ID" value="GBG71167"/>
    <property type="gene ID" value="CBR_g8469"/>
</dbReference>
<dbReference type="Pfam" id="PF00078">
    <property type="entry name" value="RVT_1"/>
    <property type="match status" value="1"/>
</dbReference>
<dbReference type="PROSITE" id="PS50878">
    <property type="entry name" value="RT_POL"/>
    <property type="match status" value="1"/>
</dbReference>
<dbReference type="GO" id="GO:0004519">
    <property type="term" value="F:endonuclease activity"/>
    <property type="evidence" value="ECO:0007669"/>
    <property type="project" value="UniProtKB-KW"/>
</dbReference>
<sequence>MDLAKDEAKYRRLLRRQHFQATEEREEPTEEESDKESTTVLMENLLYTCNWQQHELLAMKQIFIRYETTFRTQDQKIVALQTANRDQQAINDQLQTTVSTGLARLCAIESTGSAVVDCSPTLATQAKQLEERINHAVASLGDISKFVGASTVSNQLQTFSDHVQQQPAAVAKEWKMPNFKIEKFDDYHKTDPLQWWMTFNAEADVHHVPPERWLDALYLQLIGGAQAFMTHMVVTLECTIATLHTKITWEEFEKKWRTWFMVNNDKRHALNKIFRIFQGQQTSREWLTEWQRLVATPELNLPFDSIRAEFFARSCDALTAALGNEFQYETFDAMISKSRELIQGSRRAANEARRRLRGERQSSRRNSTKSAHGITLEDVAVPPRGCIYRMSEEEFQVLEAQLDDLLAKGWIRPSCSPYGAPVLFIRKKNKDLRLCIDYRKLNAQTIKNADPLPRIDDLLERLGGANYLSKLDLKFGYHQIEIQPKDRYKTAFKTWYGHFEWIVMPFGLTNAPTTFQAAMTTEFCDLLDHTVLIYLDDILVYSRSLDEHLEHLRAVLEWLRIAKYKVNRDKCEFAHQELEYLGHYVTPQGIRPFADKPRRSGRHRQRLRHSFHINLLDDTHGGMRHQHETEFRTTSSNGWANGTCAPDCADDAPHIRPDQKDWVDRLPNIEFAYNTSVHPTISVTPFELHHGGRKGHIFADILLPRAADIDAACSPASTRKYRELLAKARTNMQKAQVRMQQQANRRRIPCPICADNLVWVTSEEFELEQHVSRKLLPKWFGPWKVTSEAGDDPAGPSFIIEISPHLTVHLVFHTSKLAVYTPASPADFPGRQSHDPPSMDGHQEVDRVLAHRKHDNKPMQYKVTFKQCNLDDTRRISRADLKATTPLIFEHYQKQRLAKEAAQPARSVRISDRQLCPRS</sequence>
<evidence type="ECO:0000256" key="4">
    <source>
        <dbReference type="ARBA" id="ARBA00022722"/>
    </source>
</evidence>
<accession>A0A388KMA4</accession>
<dbReference type="Gene3D" id="3.30.70.270">
    <property type="match status" value="1"/>
</dbReference>
<proteinExistence type="predicted"/>
<gene>
    <name evidence="10" type="ORF">CBR_g8469</name>
</gene>
<dbReference type="FunFam" id="3.10.10.10:FF:000007">
    <property type="entry name" value="Retrovirus-related Pol polyprotein from transposon 17.6-like Protein"/>
    <property type="match status" value="1"/>
</dbReference>
<dbReference type="Proteomes" id="UP000265515">
    <property type="component" value="Unassembled WGS sequence"/>
</dbReference>
<feature type="domain" description="Reverse transcriptase" evidence="9">
    <location>
        <begin position="406"/>
        <end position="585"/>
    </location>
</feature>
<keyword evidence="3" id="KW-0548">Nucleotidyltransferase</keyword>
<dbReference type="PANTHER" id="PTHR24559">
    <property type="entry name" value="TRANSPOSON TY3-I GAG-POL POLYPROTEIN"/>
    <property type="match status" value="1"/>
</dbReference>
<dbReference type="GO" id="GO:0006508">
    <property type="term" value="P:proteolysis"/>
    <property type="evidence" value="ECO:0007669"/>
    <property type="project" value="UniProtKB-KW"/>
</dbReference>
<dbReference type="InterPro" id="IPR043128">
    <property type="entry name" value="Rev_trsase/Diguanyl_cyclase"/>
</dbReference>
<keyword evidence="2" id="KW-0808">Transferase</keyword>
<dbReference type="Gene3D" id="3.10.10.10">
    <property type="entry name" value="HIV Type 1 Reverse Transcriptase, subunit A, domain 1"/>
    <property type="match status" value="1"/>
</dbReference>
<dbReference type="GO" id="GO:0008233">
    <property type="term" value="F:peptidase activity"/>
    <property type="evidence" value="ECO:0007669"/>
    <property type="project" value="UniProtKB-KW"/>
</dbReference>
<dbReference type="EMBL" id="BFEA01000142">
    <property type="protein sequence ID" value="GBG71167.1"/>
    <property type="molecule type" value="Genomic_DNA"/>
</dbReference>
<dbReference type="InterPro" id="IPR043502">
    <property type="entry name" value="DNA/RNA_pol_sf"/>
</dbReference>
<evidence type="ECO:0000256" key="6">
    <source>
        <dbReference type="ARBA" id="ARBA00022801"/>
    </source>
</evidence>
<reference evidence="10 11" key="1">
    <citation type="journal article" date="2018" name="Cell">
        <title>The Chara Genome: Secondary Complexity and Implications for Plant Terrestrialization.</title>
        <authorList>
            <person name="Nishiyama T."/>
            <person name="Sakayama H."/>
            <person name="Vries J.D."/>
            <person name="Buschmann H."/>
            <person name="Saint-Marcoux D."/>
            <person name="Ullrich K.K."/>
            <person name="Haas F.B."/>
            <person name="Vanderstraeten L."/>
            <person name="Becker D."/>
            <person name="Lang D."/>
            <person name="Vosolsobe S."/>
            <person name="Rombauts S."/>
            <person name="Wilhelmsson P.K.I."/>
            <person name="Janitza P."/>
            <person name="Kern R."/>
            <person name="Heyl A."/>
            <person name="Rumpler F."/>
            <person name="Villalobos L.I.A.C."/>
            <person name="Clay J.M."/>
            <person name="Skokan R."/>
            <person name="Toyoda A."/>
            <person name="Suzuki Y."/>
            <person name="Kagoshima H."/>
            <person name="Schijlen E."/>
            <person name="Tajeshwar N."/>
            <person name="Catarino B."/>
            <person name="Hetherington A.J."/>
            <person name="Saltykova A."/>
            <person name="Bonnot C."/>
            <person name="Breuninger H."/>
            <person name="Symeonidi A."/>
            <person name="Radhakrishnan G.V."/>
            <person name="Van Nieuwerburgh F."/>
            <person name="Deforce D."/>
            <person name="Chang C."/>
            <person name="Karol K.G."/>
            <person name="Hedrich R."/>
            <person name="Ulvskov P."/>
            <person name="Glockner G."/>
            <person name="Delwiche C.F."/>
            <person name="Petrasek J."/>
            <person name="Van de Peer Y."/>
            <person name="Friml J."/>
            <person name="Beilby M."/>
            <person name="Dolan L."/>
            <person name="Kohara Y."/>
            <person name="Sugano S."/>
            <person name="Fujiyama A."/>
            <person name="Delaux P.-M."/>
            <person name="Quint M."/>
            <person name="TheiBen G."/>
            <person name="Hagemann M."/>
            <person name="Harholt J."/>
            <person name="Dunand C."/>
            <person name="Zachgo S."/>
            <person name="Langdale J."/>
            <person name="Maumus F."/>
            <person name="Straeten D.V.D."/>
            <person name="Gould S.B."/>
            <person name="Rensing S.A."/>
        </authorList>
    </citation>
    <scope>NUCLEOTIDE SEQUENCE [LARGE SCALE GENOMIC DNA]</scope>
    <source>
        <strain evidence="10 11">S276</strain>
    </source>
</reference>
<evidence type="ECO:0000256" key="8">
    <source>
        <dbReference type="SAM" id="MobiDB-lite"/>
    </source>
</evidence>
<dbReference type="SUPFAM" id="SSF56672">
    <property type="entry name" value="DNA/RNA polymerases"/>
    <property type="match status" value="1"/>
</dbReference>
<feature type="compositionally biased region" description="Acidic residues" evidence="8">
    <location>
        <begin position="24"/>
        <end position="34"/>
    </location>
</feature>
<feature type="compositionally biased region" description="Basic and acidic residues" evidence="8">
    <location>
        <begin position="348"/>
        <end position="362"/>
    </location>
</feature>